<dbReference type="SMART" id="SM00327">
    <property type="entry name" value="VWA"/>
    <property type="match status" value="1"/>
</dbReference>
<feature type="domain" description="VWFA" evidence="2">
    <location>
        <begin position="84"/>
        <end position="227"/>
    </location>
</feature>
<dbReference type="AlphaFoldDB" id="A0AAV5FT79"/>
<evidence type="ECO:0000259" key="2">
    <source>
        <dbReference type="PROSITE" id="PS50234"/>
    </source>
</evidence>
<evidence type="ECO:0000256" key="1">
    <source>
        <dbReference type="SAM" id="MobiDB-lite"/>
    </source>
</evidence>
<dbReference type="PANTHER" id="PTHR10579">
    <property type="entry name" value="CALCIUM-ACTIVATED CHLORIDE CHANNEL REGULATOR"/>
    <property type="match status" value="1"/>
</dbReference>
<dbReference type="Gene3D" id="3.40.50.410">
    <property type="entry name" value="von Willebrand factor, type A domain"/>
    <property type="match status" value="1"/>
</dbReference>
<feature type="region of interest" description="Disordered" evidence="1">
    <location>
        <begin position="339"/>
        <end position="363"/>
    </location>
</feature>
<dbReference type="InterPro" id="IPR051266">
    <property type="entry name" value="CLCR"/>
</dbReference>
<evidence type="ECO:0000313" key="4">
    <source>
        <dbReference type="Proteomes" id="UP001054889"/>
    </source>
</evidence>
<dbReference type="PROSITE" id="PS50234">
    <property type="entry name" value="VWFA"/>
    <property type="match status" value="1"/>
</dbReference>
<organism evidence="3 4">
    <name type="scientific">Eleusine coracana subsp. coracana</name>
    <dbReference type="NCBI Taxonomy" id="191504"/>
    <lineage>
        <taxon>Eukaryota</taxon>
        <taxon>Viridiplantae</taxon>
        <taxon>Streptophyta</taxon>
        <taxon>Embryophyta</taxon>
        <taxon>Tracheophyta</taxon>
        <taxon>Spermatophyta</taxon>
        <taxon>Magnoliopsida</taxon>
        <taxon>Liliopsida</taxon>
        <taxon>Poales</taxon>
        <taxon>Poaceae</taxon>
        <taxon>PACMAD clade</taxon>
        <taxon>Chloridoideae</taxon>
        <taxon>Cynodonteae</taxon>
        <taxon>Eleusininae</taxon>
        <taxon>Eleusine</taxon>
    </lineage>
</organism>
<dbReference type="PANTHER" id="PTHR10579:SF125">
    <property type="entry name" value="VWFA DOMAIN-CONTAINING PROTEIN"/>
    <property type="match status" value="1"/>
</dbReference>
<protein>
    <recommendedName>
        <fullName evidence="2">VWFA domain-containing protein</fullName>
    </recommendedName>
</protein>
<reference evidence="3" key="1">
    <citation type="journal article" date="2018" name="DNA Res.">
        <title>Multiple hybrid de novo genome assembly of finger millet, an orphan allotetraploid crop.</title>
        <authorList>
            <person name="Hatakeyama M."/>
            <person name="Aluri S."/>
            <person name="Balachadran M.T."/>
            <person name="Sivarajan S.R."/>
            <person name="Patrignani A."/>
            <person name="Gruter S."/>
            <person name="Poveda L."/>
            <person name="Shimizu-Inatsugi R."/>
            <person name="Baeten J."/>
            <person name="Francoijs K.J."/>
            <person name="Nataraja K.N."/>
            <person name="Reddy Y.A.N."/>
            <person name="Phadnis S."/>
            <person name="Ravikumar R.L."/>
            <person name="Schlapbach R."/>
            <person name="Sreeman S.M."/>
            <person name="Shimizu K.K."/>
        </authorList>
    </citation>
    <scope>NUCLEOTIDE SEQUENCE</scope>
</reference>
<comment type="caution">
    <text evidence="3">The sequence shown here is derived from an EMBL/GenBank/DDBJ whole genome shotgun (WGS) entry which is preliminary data.</text>
</comment>
<evidence type="ECO:0000313" key="3">
    <source>
        <dbReference type="EMBL" id="GJN37972.1"/>
    </source>
</evidence>
<gene>
    <name evidence="3" type="primary">gb26977</name>
    <name evidence="3" type="ORF">PR202_gb26977</name>
</gene>
<sequence>MSMQDKPEDRPAVSEILQILRMNRSYQDAPLLEIKDLSMDTMFNSDEKPIPPNEKRPSLGFSDAGRVSLEVANSSATVGRAPLDLVVVLDISGSMCNGGKLDQFKSAIDFFVTKLSPMDRLSIVTFPNVANRVCPLIAMSEIGKFYVKGIVDGLMASGGANIKAGLETALEVLAGRQYIAGRVAHILLLSDGHQDHGDARGASNPFGIPIYTLAFGVDAKMELLRDLLMASLLQVAALDLYLILFRPNTPDDDLDTIVKVTSDNAHQETNRRLGTVTIKFGNLLVGQVRKVDVELLLFEADDGDYDYEADILDISVSYPDSKGIRHKYRAQTLHITRSDVKHREGAADHTSSSSFPALEQELP</sequence>
<keyword evidence="4" id="KW-1185">Reference proteome</keyword>
<reference evidence="3" key="2">
    <citation type="submission" date="2021-12" db="EMBL/GenBank/DDBJ databases">
        <title>Resequencing data analysis of finger millet.</title>
        <authorList>
            <person name="Hatakeyama M."/>
            <person name="Aluri S."/>
            <person name="Balachadran M.T."/>
            <person name="Sivarajan S.R."/>
            <person name="Poveda L."/>
            <person name="Shimizu-Inatsugi R."/>
            <person name="Schlapbach R."/>
            <person name="Sreeman S.M."/>
            <person name="Shimizu K.K."/>
        </authorList>
    </citation>
    <scope>NUCLEOTIDE SEQUENCE</scope>
</reference>
<dbReference type="Pfam" id="PF13519">
    <property type="entry name" value="VWA_2"/>
    <property type="match status" value="1"/>
</dbReference>
<name>A0AAV5FT79_ELECO</name>
<dbReference type="InterPro" id="IPR002035">
    <property type="entry name" value="VWF_A"/>
</dbReference>
<dbReference type="Proteomes" id="UP001054889">
    <property type="component" value="Unassembled WGS sequence"/>
</dbReference>
<dbReference type="InterPro" id="IPR036465">
    <property type="entry name" value="vWFA_dom_sf"/>
</dbReference>
<accession>A0AAV5FT79</accession>
<proteinExistence type="predicted"/>
<dbReference type="SUPFAM" id="SSF53300">
    <property type="entry name" value="vWA-like"/>
    <property type="match status" value="1"/>
</dbReference>
<dbReference type="EMBL" id="BQKI01000095">
    <property type="protein sequence ID" value="GJN37972.1"/>
    <property type="molecule type" value="Genomic_DNA"/>
</dbReference>